<dbReference type="Pfam" id="PF12861">
    <property type="entry name" value="zf-ANAPC11"/>
    <property type="match status" value="1"/>
</dbReference>
<protein>
    <submittedName>
        <fullName evidence="7">Anaphase-promoting complex subunit 11</fullName>
    </submittedName>
</protein>
<keyword evidence="8" id="KW-1185">Reference proteome</keyword>
<dbReference type="InterPro" id="IPR024991">
    <property type="entry name" value="RING-H2_APC11"/>
</dbReference>
<evidence type="ECO:0000256" key="1">
    <source>
        <dbReference type="ARBA" id="ARBA00022723"/>
    </source>
</evidence>
<dbReference type="Gene3D" id="3.30.40.10">
    <property type="entry name" value="Zinc/RING finger domain, C3HC4 (zinc finger)"/>
    <property type="match status" value="1"/>
</dbReference>
<keyword evidence="1" id="KW-0479">Metal-binding</keyword>
<dbReference type="GO" id="GO:0031145">
    <property type="term" value="P:anaphase-promoting complex-dependent catabolic process"/>
    <property type="evidence" value="ECO:0007669"/>
    <property type="project" value="InterPro"/>
</dbReference>
<keyword evidence="4" id="KW-0862">Zinc</keyword>
<dbReference type="GO" id="GO:0005680">
    <property type="term" value="C:anaphase-promoting complex"/>
    <property type="evidence" value="ECO:0007669"/>
    <property type="project" value="InterPro"/>
</dbReference>
<keyword evidence="2" id="KW-0863">Zinc-finger</keyword>
<keyword evidence="5" id="KW-0131">Cell cycle</keyword>
<organism evidence="7 8">
    <name type="scientific">Striga asiatica</name>
    <name type="common">Asiatic witchweed</name>
    <name type="synonym">Buchnera asiatica</name>
    <dbReference type="NCBI Taxonomy" id="4170"/>
    <lineage>
        <taxon>Eukaryota</taxon>
        <taxon>Viridiplantae</taxon>
        <taxon>Streptophyta</taxon>
        <taxon>Embryophyta</taxon>
        <taxon>Tracheophyta</taxon>
        <taxon>Spermatophyta</taxon>
        <taxon>Magnoliopsida</taxon>
        <taxon>eudicotyledons</taxon>
        <taxon>Gunneridae</taxon>
        <taxon>Pentapetalae</taxon>
        <taxon>asterids</taxon>
        <taxon>lamiids</taxon>
        <taxon>Lamiales</taxon>
        <taxon>Orobanchaceae</taxon>
        <taxon>Buchnereae</taxon>
        <taxon>Striga</taxon>
    </lineage>
</organism>
<evidence type="ECO:0000256" key="2">
    <source>
        <dbReference type="ARBA" id="ARBA00022771"/>
    </source>
</evidence>
<dbReference type="GO" id="GO:0097602">
    <property type="term" value="F:cullin family protein binding"/>
    <property type="evidence" value="ECO:0007669"/>
    <property type="project" value="InterPro"/>
</dbReference>
<evidence type="ECO:0000259" key="6">
    <source>
        <dbReference type="Pfam" id="PF12861"/>
    </source>
</evidence>
<comment type="caution">
    <text evidence="7">The sequence shown here is derived from an EMBL/GenBank/DDBJ whole genome shotgun (WGS) entry which is preliminary data.</text>
</comment>
<dbReference type="EMBL" id="BKCP01001891">
    <property type="protein sequence ID" value="GER27451.1"/>
    <property type="molecule type" value="Genomic_DNA"/>
</dbReference>
<gene>
    <name evidence="7" type="ORF">STAS_03161</name>
</gene>
<evidence type="ECO:0000256" key="3">
    <source>
        <dbReference type="ARBA" id="ARBA00022786"/>
    </source>
</evidence>
<evidence type="ECO:0000313" key="7">
    <source>
        <dbReference type="EMBL" id="GER27451.1"/>
    </source>
</evidence>
<dbReference type="OrthoDB" id="1681166at2759"/>
<proteinExistence type="predicted"/>
<reference evidence="8" key="1">
    <citation type="journal article" date="2019" name="Curr. Biol.">
        <title>Genome Sequence of Striga asiatica Provides Insight into the Evolution of Plant Parasitism.</title>
        <authorList>
            <person name="Yoshida S."/>
            <person name="Kim S."/>
            <person name="Wafula E.K."/>
            <person name="Tanskanen J."/>
            <person name="Kim Y.M."/>
            <person name="Honaas L."/>
            <person name="Yang Z."/>
            <person name="Spallek T."/>
            <person name="Conn C.E."/>
            <person name="Ichihashi Y."/>
            <person name="Cheong K."/>
            <person name="Cui S."/>
            <person name="Der J.P."/>
            <person name="Gundlach H."/>
            <person name="Jiao Y."/>
            <person name="Hori C."/>
            <person name="Ishida J.K."/>
            <person name="Kasahara H."/>
            <person name="Kiba T."/>
            <person name="Kim M.S."/>
            <person name="Koo N."/>
            <person name="Laohavisit A."/>
            <person name="Lee Y.H."/>
            <person name="Lumba S."/>
            <person name="McCourt P."/>
            <person name="Mortimer J.C."/>
            <person name="Mutuku J.M."/>
            <person name="Nomura T."/>
            <person name="Sasaki-Sekimoto Y."/>
            <person name="Seto Y."/>
            <person name="Wang Y."/>
            <person name="Wakatake T."/>
            <person name="Sakakibara H."/>
            <person name="Demura T."/>
            <person name="Yamaguchi S."/>
            <person name="Yoneyama K."/>
            <person name="Manabe R.I."/>
            <person name="Nelson D.C."/>
            <person name="Schulman A.H."/>
            <person name="Timko M.P."/>
            <person name="dePamphilis C.W."/>
            <person name="Choi D."/>
            <person name="Shirasu K."/>
        </authorList>
    </citation>
    <scope>NUCLEOTIDE SEQUENCE [LARGE SCALE GENOMIC DNA]</scope>
    <source>
        <strain evidence="8">cv. UVA1</strain>
    </source>
</reference>
<sequence length="230" mass="26179">MWHAVSSWTWDAHDETCGICRMAFDGCCPDCKLPGDDCPLSKNMTTECNLVPLDNELVRVVIGHGFFIWPGISWSHSEENEGNSIASCEVVRPLLHLYVVAVEEEVEVLVSEATTTEYDERDHEVAETTKVVLNRKTETTMDLNELLRMGKITEGLKGVDFLGRRLGEGVEFFRVIHLEQLVQGGLTLDGFFGDPRMMVWDEDEVSEQRSFWFILLSVLRPETWLLRIGI</sequence>
<evidence type="ECO:0000256" key="5">
    <source>
        <dbReference type="ARBA" id="ARBA00023306"/>
    </source>
</evidence>
<dbReference type="Proteomes" id="UP000325081">
    <property type="component" value="Unassembled WGS sequence"/>
</dbReference>
<feature type="domain" description="Anaphase-promoting complex subunit 11 RING-H2 finger" evidence="6">
    <location>
        <begin position="14"/>
        <end position="41"/>
    </location>
</feature>
<dbReference type="InterPro" id="IPR013083">
    <property type="entry name" value="Znf_RING/FYVE/PHD"/>
</dbReference>
<accession>A0A5A7P4F3</accession>
<dbReference type="InterPro" id="IPR051031">
    <property type="entry name" value="RING-box_E3_Ubiquitin_Ligase"/>
</dbReference>
<dbReference type="GO" id="GO:0008270">
    <property type="term" value="F:zinc ion binding"/>
    <property type="evidence" value="ECO:0007669"/>
    <property type="project" value="UniProtKB-KW"/>
</dbReference>
<keyword evidence="3" id="KW-0833">Ubl conjugation pathway</keyword>
<name>A0A5A7P4F3_STRAF</name>
<evidence type="ECO:0000256" key="4">
    <source>
        <dbReference type="ARBA" id="ARBA00022833"/>
    </source>
</evidence>
<evidence type="ECO:0000313" key="8">
    <source>
        <dbReference type="Proteomes" id="UP000325081"/>
    </source>
</evidence>
<dbReference type="SUPFAM" id="SSF57850">
    <property type="entry name" value="RING/U-box"/>
    <property type="match status" value="1"/>
</dbReference>
<dbReference type="GO" id="GO:0061630">
    <property type="term" value="F:ubiquitin protein ligase activity"/>
    <property type="evidence" value="ECO:0007669"/>
    <property type="project" value="InterPro"/>
</dbReference>
<dbReference type="AlphaFoldDB" id="A0A5A7P4F3"/>
<dbReference type="PANTHER" id="PTHR11210">
    <property type="entry name" value="RING BOX"/>
    <property type="match status" value="1"/>
</dbReference>